<accession>W4M704</accession>
<dbReference type="EMBL" id="AZHX01000958">
    <property type="protein sequence ID" value="ETX05402.1"/>
    <property type="molecule type" value="Genomic_DNA"/>
</dbReference>
<comment type="caution">
    <text evidence="1">The sequence shown here is derived from an EMBL/GenBank/DDBJ whole genome shotgun (WGS) entry which is preliminary data.</text>
</comment>
<dbReference type="AlphaFoldDB" id="W4M704"/>
<name>W4M704_9BACT</name>
<organism evidence="1 2">
    <name type="scientific">Candidatus Entotheonella gemina</name>
    <dbReference type="NCBI Taxonomy" id="1429439"/>
    <lineage>
        <taxon>Bacteria</taxon>
        <taxon>Pseudomonadati</taxon>
        <taxon>Nitrospinota/Tectimicrobiota group</taxon>
        <taxon>Candidatus Tectimicrobiota</taxon>
        <taxon>Candidatus Entotheonellia</taxon>
        <taxon>Candidatus Entotheonellales</taxon>
        <taxon>Candidatus Entotheonellaceae</taxon>
        <taxon>Candidatus Entotheonella</taxon>
    </lineage>
</organism>
<evidence type="ECO:0000313" key="1">
    <source>
        <dbReference type="EMBL" id="ETX05402.1"/>
    </source>
</evidence>
<dbReference type="Proteomes" id="UP000019140">
    <property type="component" value="Unassembled WGS sequence"/>
</dbReference>
<keyword evidence="2" id="KW-1185">Reference proteome</keyword>
<sequence length="43" mass="5060">MSYVFKWFGGHQGWLWAMIARPTSTRTRQAPFITEPDFINGEQ</sequence>
<gene>
    <name evidence="1" type="ORF">ETSY2_23135</name>
</gene>
<reference evidence="1 2" key="1">
    <citation type="journal article" date="2014" name="Nature">
        <title>An environmental bacterial taxon with a large and distinct metabolic repertoire.</title>
        <authorList>
            <person name="Wilson M.C."/>
            <person name="Mori T."/>
            <person name="Ruckert C."/>
            <person name="Uria A.R."/>
            <person name="Helf M.J."/>
            <person name="Takada K."/>
            <person name="Gernert C."/>
            <person name="Steffens U.A."/>
            <person name="Heycke N."/>
            <person name="Schmitt S."/>
            <person name="Rinke C."/>
            <person name="Helfrich E.J."/>
            <person name="Brachmann A.O."/>
            <person name="Gurgui C."/>
            <person name="Wakimoto T."/>
            <person name="Kracht M."/>
            <person name="Crusemann M."/>
            <person name="Hentschel U."/>
            <person name="Abe I."/>
            <person name="Matsunaga S."/>
            <person name="Kalinowski J."/>
            <person name="Takeyama H."/>
            <person name="Piel J."/>
        </authorList>
    </citation>
    <scope>NUCLEOTIDE SEQUENCE [LARGE SCALE GENOMIC DNA]</scope>
    <source>
        <strain evidence="2">TSY2</strain>
    </source>
</reference>
<protein>
    <submittedName>
        <fullName evidence="1">Uncharacterized protein</fullName>
    </submittedName>
</protein>
<dbReference type="HOGENOM" id="CLU_210157_0_0_7"/>
<evidence type="ECO:0000313" key="2">
    <source>
        <dbReference type="Proteomes" id="UP000019140"/>
    </source>
</evidence>
<proteinExistence type="predicted"/>